<reference evidence="1" key="1">
    <citation type="submission" date="2022-04" db="EMBL/GenBank/DDBJ databases">
        <title>Genome of the entomopathogenic fungus Entomophthora muscae.</title>
        <authorList>
            <person name="Elya C."/>
            <person name="Lovett B.R."/>
            <person name="Lee E."/>
            <person name="Macias A.M."/>
            <person name="Hajek A.E."/>
            <person name="De Bivort B.L."/>
            <person name="Kasson M.T."/>
            <person name="De Fine Licht H.H."/>
            <person name="Stajich J.E."/>
        </authorList>
    </citation>
    <scope>NUCLEOTIDE SEQUENCE</scope>
    <source>
        <strain evidence="1">Berkeley</strain>
    </source>
</reference>
<name>A0ACC2TBP7_9FUNG</name>
<organism evidence="1 2">
    <name type="scientific">Entomophthora muscae</name>
    <dbReference type="NCBI Taxonomy" id="34485"/>
    <lineage>
        <taxon>Eukaryota</taxon>
        <taxon>Fungi</taxon>
        <taxon>Fungi incertae sedis</taxon>
        <taxon>Zoopagomycota</taxon>
        <taxon>Entomophthoromycotina</taxon>
        <taxon>Entomophthoromycetes</taxon>
        <taxon>Entomophthorales</taxon>
        <taxon>Entomophthoraceae</taxon>
        <taxon>Entomophthora</taxon>
    </lineage>
</organism>
<evidence type="ECO:0000313" key="2">
    <source>
        <dbReference type="Proteomes" id="UP001165960"/>
    </source>
</evidence>
<dbReference type="EMBL" id="QTSX02003072">
    <property type="protein sequence ID" value="KAJ9071986.1"/>
    <property type="molecule type" value="Genomic_DNA"/>
</dbReference>
<accession>A0ACC2TBP7</accession>
<protein>
    <submittedName>
        <fullName evidence="1">Uncharacterized protein</fullName>
    </submittedName>
</protein>
<sequence>MAITLDAFTQPTIPWPSYLSFFCLCRGQQPLGKFLTLFQEAAQNVTLPKSAKLAALKVVLDSTGADLSPWSKPVGLLQDLIWQLRNYTMSKTNQLNKTDLGHSTLNSTNPNNLDEALSLEILLQNSPASTPIHSDTSQAKAAKNVIIASPEKQTTQYELKRIQNLDSTQATTNTLCILDSVRTCHYAEGTPPVDGGDYALHASPQKLFSLNSLSNATIGGHGESPSYLSDDSLFDYQHSPAIPSSLSMRISCDNPVLP</sequence>
<gene>
    <name evidence="1" type="ORF">DSO57_1031808</name>
</gene>
<keyword evidence="2" id="KW-1185">Reference proteome</keyword>
<comment type="caution">
    <text evidence="1">The sequence shown here is derived from an EMBL/GenBank/DDBJ whole genome shotgun (WGS) entry which is preliminary data.</text>
</comment>
<proteinExistence type="predicted"/>
<dbReference type="Proteomes" id="UP001165960">
    <property type="component" value="Unassembled WGS sequence"/>
</dbReference>
<evidence type="ECO:0000313" key="1">
    <source>
        <dbReference type="EMBL" id="KAJ9071986.1"/>
    </source>
</evidence>